<reference evidence="2 3" key="1">
    <citation type="submission" date="2015-07" db="EMBL/GenBank/DDBJ databases">
        <title>Emmonsia species relationships and genome sequence.</title>
        <authorList>
            <consortium name="The Broad Institute Genomics Platform"/>
            <person name="Cuomo C.A."/>
            <person name="Munoz J.F."/>
            <person name="Imamovic A."/>
            <person name="Priest M.E."/>
            <person name="Young S."/>
            <person name="Clay O.K."/>
            <person name="McEwen J.G."/>
        </authorList>
    </citation>
    <scope>NUCLEOTIDE SEQUENCE [LARGE SCALE GENOMIC DNA]</scope>
    <source>
        <strain evidence="2 3">UAMH 9510</strain>
    </source>
</reference>
<dbReference type="PANTHER" id="PTHR32387:SF0">
    <property type="entry name" value="PROTEIN NO VEIN"/>
    <property type="match status" value="1"/>
</dbReference>
<protein>
    <recommendedName>
        <fullName evidence="4">Protein NO VEIN C-terminal domain-containing protein</fullName>
    </recommendedName>
</protein>
<evidence type="ECO:0000256" key="1">
    <source>
        <dbReference type="SAM" id="MobiDB-lite"/>
    </source>
</evidence>
<dbReference type="Proteomes" id="UP000182235">
    <property type="component" value="Unassembled WGS sequence"/>
</dbReference>
<dbReference type="InterPro" id="IPR052957">
    <property type="entry name" value="Auxin_embryo_med"/>
</dbReference>
<sequence length="1691" mass="192968">MPPATTQISLSECRKLIESISDQHGYLGESVLSQMSPHVRRKVEEAMLKKDEMIGSSVITLSKNLYNSSARFVFELLQNADDNSYSKAKSLSAVPFVSFRVYPGRIVLECNEDGFTRENLIAICNVGKSSKSGAQGYIGEKGIGFKSVFMVAWKVHVQSGNFSFYFQHRVGDSGMGMISPIWEDPEELLDGPLTRITLLLHESGSDESLAKQRENTLQQFQELQGTFLLFMKNICRIETTIYDDHDQKISSTRFSMQACESNRVELKRETVEDGNTQEHTQNYHIVKKTVFGLPKSENRTYTKAELSTNAFTTAEIVLAFPLTHDSIPIIESQEIFAFLPIRNMGFPFLIQSDFVTDASRQDIVRSSARNTRILSAVASVFTTAVSQFCKHPTLRYQWMRYLPSSTALAGDKFWKQLLDGIYLRLKGTPSMWTKSLSNLHCIEHMRRVTSPFLDKNREPLFPDMVAEKYLASEYLVNDLDLLTHYGLREMNIQEFLDRVRQDLRKNRFSILRSPETDDDWHSRVATVLLGAIRVQPDTVKQMALIPLRGGEWISAKTIHTVPIYYSHAHKYPIPELPNLNLVDPRAENNPRRKQFLDVLGVKHAQVPIIRRKVIDCFSKYRFSRNDHAHAYRGIKLIDNFSSERVPQDHTFYFFDTDPYGAVKLLRPVGSGRHQVENPGLDVSFLHGDYMVATPIQPVEEIRTWKSWLGEMWHVREVIPLTRLDQLSEECIYVAKYHPQEFIGFLLKYWKFEGKKITESQNLTNELLKLEVVCENGDMYPLGGTYMRTAKLKFADRFLQKDEFFPWLKQQASLPDNPGLSELETVAKALGFGYPKSGLELYLDILSFIVEANYDANSLAESGRVFGLYLRIEARYQESHNLVKYGDVIRHVFLHISRLALAFSNFENRETFRTRSLIFVPHHNSEDKLWASPDSCLWEAPVGMRCKYPLKSRYDNIKDVKYATEFFQNTLAIPNAGIDDFLVELMSMRKALIDFDHIYDIYQRLYNAMPEMDRGTIAKVREQFEKYSLIYHESNNVSNWYRPDQCLWSTVTDIKGMVALNSLYDDLSSLFIKVLGVRTLTLEMVHDKLVEQGRGRASVDEIKETIRLLNSYLERGREHELPNPKRLTKSKVFPVKHLNGTVKLCSFATDFAIADRKHLLDLFSDKAKFLDFGVNDILGLEPFLRWVGLEPRYLSTSTKEISSLVGDSHRSLTSPDRNIALKAYGLLRIAVHCKSPRAMKDEQAFYELLKKIDVRETDGICSELHLNQDGNDIKVEVSGSELHFMEHEAGLTIYVPRDESTQYICFIDRIPGALLEFIMAEPSTGICEPFSEKALNAVHKVVEAQSEYVALILDRTGIISVGTPDDSGHAPVEIAPSSNEQSNIMQTPSQVNPDDSASDRMSSTLFEGFNASIDVLDMITTFSRAPRTHSRVVNHNDFIAEGTPARRVLLSPTPESADQTIDPAYGRLLDKVVTTARGTVFPSRVPSNMAALPHSNNESFRLRTTAKAERDEMIGAAGELFVFEVLSRLNPTLPGFSRDNWKSTIRHHATLHRDYTDLKPWNGRETADITYTDSDGVFTSLLIDKGYLHSEIWAGKRPEYYLEVKSTTSSWRTPFYMSRFQYEMMQKISHGESGSKNLDSVYVILRVFNLDQGLAGMQVYVDPNFMRERSELSFTAETWSVVPGARFGNPEG</sequence>
<feature type="region of interest" description="Disordered" evidence="1">
    <location>
        <begin position="1378"/>
        <end position="1398"/>
    </location>
</feature>
<evidence type="ECO:0000313" key="2">
    <source>
        <dbReference type="EMBL" id="OJD13250.1"/>
    </source>
</evidence>
<comment type="caution">
    <text evidence="2">The sequence shown here is derived from an EMBL/GenBank/DDBJ whole genome shotgun (WGS) entry which is preliminary data.</text>
</comment>
<name>A0A1J9PBB1_9EURO</name>
<dbReference type="EMBL" id="LGRN01000319">
    <property type="protein sequence ID" value="OJD13250.1"/>
    <property type="molecule type" value="Genomic_DNA"/>
</dbReference>
<evidence type="ECO:0000313" key="3">
    <source>
        <dbReference type="Proteomes" id="UP000182235"/>
    </source>
</evidence>
<dbReference type="Gene3D" id="3.30.565.10">
    <property type="entry name" value="Histidine kinase-like ATPase, C-terminal domain"/>
    <property type="match status" value="1"/>
</dbReference>
<proteinExistence type="predicted"/>
<dbReference type="OrthoDB" id="1262810at2759"/>
<organism evidence="2 3">
    <name type="scientific">Emergomyces pasteurianus Ep9510</name>
    <dbReference type="NCBI Taxonomy" id="1447872"/>
    <lineage>
        <taxon>Eukaryota</taxon>
        <taxon>Fungi</taxon>
        <taxon>Dikarya</taxon>
        <taxon>Ascomycota</taxon>
        <taxon>Pezizomycotina</taxon>
        <taxon>Eurotiomycetes</taxon>
        <taxon>Eurotiomycetidae</taxon>
        <taxon>Onygenales</taxon>
        <taxon>Ajellomycetaceae</taxon>
        <taxon>Emergomyces</taxon>
    </lineage>
</organism>
<gene>
    <name evidence="2" type="ORF">AJ78_06272</name>
</gene>
<keyword evidence="3" id="KW-1185">Reference proteome</keyword>
<dbReference type="PANTHER" id="PTHR32387">
    <property type="entry name" value="WU:FJ29H11"/>
    <property type="match status" value="1"/>
</dbReference>
<accession>A0A1J9PBB1</accession>
<dbReference type="NCBIfam" id="NF047352">
    <property type="entry name" value="P_loop_sacsin"/>
    <property type="match status" value="1"/>
</dbReference>
<dbReference type="STRING" id="1447872.A0A1J9PBB1"/>
<dbReference type="SUPFAM" id="SSF55874">
    <property type="entry name" value="ATPase domain of HSP90 chaperone/DNA topoisomerase II/histidine kinase"/>
    <property type="match status" value="1"/>
</dbReference>
<evidence type="ECO:0008006" key="4">
    <source>
        <dbReference type="Google" id="ProtNLM"/>
    </source>
</evidence>
<dbReference type="InterPro" id="IPR036890">
    <property type="entry name" value="HATPase_C_sf"/>
</dbReference>